<dbReference type="Proteomes" id="UP000280296">
    <property type="component" value="Unassembled WGS sequence"/>
</dbReference>
<name>A0A432ML02_9BACT</name>
<dbReference type="RefSeq" id="WP_126725070.1">
    <property type="nucleotide sequence ID" value="NZ_RYZH01000015.1"/>
</dbReference>
<feature type="domain" description="Carboxymuconolactone decarboxylase-like" evidence="1">
    <location>
        <begin position="41"/>
        <end position="104"/>
    </location>
</feature>
<dbReference type="EMBL" id="RYZH01000015">
    <property type="protein sequence ID" value="RUL87950.1"/>
    <property type="molecule type" value="Genomic_DNA"/>
</dbReference>
<organism evidence="2 3">
    <name type="scientific">Tautonia sociabilis</name>
    <dbReference type="NCBI Taxonomy" id="2080755"/>
    <lineage>
        <taxon>Bacteria</taxon>
        <taxon>Pseudomonadati</taxon>
        <taxon>Planctomycetota</taxon>
        <taxon>Planctomycetia</taxon>
        <taxon>Isosphaerales</taxon>
        <taxon>Isosphaeraceae</taxon>
        <taxon>Tautonia</taxon>
    </lineage>
</organism>
<protein>
    <submittedName>
        <fullName evidence="2">Carboxymuconolactone decarboxylase family protein</fullName>
    </submittedName>
</protein>
<reference evidence="2 3" key="2">
    <citation type="submission" date="2019-01" db="EMBL/GenBank/DDBJ databases">
        <title>Tautonia sociabilis, a novel thermotolerant planctomycete of Isosphaeraceae family, isolated from a 4000 m deep subterranean habitat.</title>
        <authorList>
            <person name="Kovaleva O.L."/>
            <person name="Elcheninov A.G."/>
            <person name="Van Heerden E."/>
            <person name="Toshchakov S.V."/>
            <person name="Novikov A."/>
            <person name="Bonch-Osmolovskaya E.A."/>
            <person name="Kublanov I.V."/>
        </authorList>
    </citation>
    <scope>NUCLEOTIDE SEQUENCE [LARGE SCALE GENOMIC DNA]</scope>
    <source>
        <strain evidence="2 3">GM2012</strain>
    </source>
</reference>
<evidence type="ECO:0000313" key="3">
    <source>
        <dbReference type="Proteomes" id="UP000280296"/>
    </source>
</evidence>
<dbReference type="InterPro" id="IPR003779">
    <property type="entry name" value="CMD-like"/>
</dbReference>
<dbReference type="PANTHER" id="PTHR35446:SF3">
    <property type="entry name" value="CMD DOMAIN-CONTAINING PROTEIN"/>
    <property type="match status" value="1"/>
</dbReference>
<evidence type="ECO:0000313" key="2">
    <source>
        <dbReference type="EMBL" id="RUL87950.1"/>
    </source>
</evidence>
<sequence>MQLEILQEENAPVEARREMQRIRERYGFVPNLIGLMAHAPALLKAYEGLQRLFDETSLSPVERQVVVLTTSAVNGCEYCVAAHSLGAKMEQVPPDVVDAIRAGRPIADGRLDALRTLTADIVGSGGWPSEATIEQFLANGYAPHQVLEVVLGVGMKTLSNYTNHIAHTPLDPQFSPAAWTSTARATR</sequence>
<dbReference type="AlphaFoldDB" id="A0A432ML02"/>
<reference evidence="2 3" key="1">
    <citation type="submission" date="2018-12" db="EMBL/GenBank/DDBJ databases">
        <authorList>
            <person name="Toschakov S.V."/>
        </authorList>
    </citation>
    <scope>NUCLEOTIDE SEQUENCE [LARGE SCALE GENOMIC DNA]</scope>
    <source>
        <strain evidence="2 3">GM2012</strain>
    </source>
</reference>
<dbReference type="Pfam" id="PF02627">
    <property type="entry name" value="CMD"/>
    <property type="match status" value="1"/>
</dbReference>
<proteinExistence type="predicted"/>
<comment type="caution">
    <text evidence="2">The sequence shown here is derived from an EMBL/GenBank/DDBJ whole genome shotgun (WGS) entry which is preliminary data.</text>
</comment>
<keyword evidence="3" id="KW-1185">Reference proteome</keyword>
<dbReference type="InterPro" id="IPR004675">
    <property type="entry name" value="AhpD_core"/>
</dbReference>
<dbReference type="OrthoDB" id="9801997at2"/>
<dbReference type="PANTHER" id="PTHR35446">
    <property type="entry name" value="SI:CH211-175M2.5"/>
    <property type="match status" value="1"/>
</dbReference>
<dbReference type="GO" id="GO:0051920">
    <property type="term" value="F:peroxiredoxin activity"/>
    <property type="evidence" value="ECO:0007669"/>
    <property type="project" value="InterPro"/>
</dbReference>
<dbReference type="NCBIfam" id="TIGR00778">
    <property type="entry name" value="ahpD_dom"/>
    <property type="match status" value="1"/>
</dbReference>
<gene>
    <name evidence="2" type="ORF">TsocGM_09490</name>
</gene>
<dbReference type="SUPFAM" id="SSF69118">
    <property type="entry name" value="AhpD-like"/>
    <property type="match status" value="1"/>
</dbReference>
<dbReference type="Gene3D" id="1.20.1290.10">
    <property type="entry name" value="AhpD-like"/>
    <property type="match status" value="1"/>
</dbReference>
<dbReference type="InterPro" id="IPR029032">
    <property type="entry name" value="AhpD-like"/>
</dbReference>
<accession>A0A432ML02</accession>
<evidence type="ECO:0000259" key="1">
    <source>
        <dbReference type="Pfam" id="PF02627"/>
    </source>
</evidence>